<feature type="region of interest" description="Disordered" evidence="1">
    <location>
        <begin position="77"/>
        <end position="114"/>
    </location>
</feature>
<proteinExistence type="predicted"/>
<evidence type="ECO:0000256" key="1">
    <source>
        <dbReference type="SAM" id="MobiDB-lite"/>
    </source>
</evidence>
<gene>
    <name evidence="2" type="ORF">TCNE_LOCUS11426</name>
</gene>
<keyword evidence="3" id="KW-1185">Reference proteome</keyword>
<protein>
    <submittedName>
        <fullName evidence="2 4">Uncharacterized protein</fullName>
    </submittedName>
</protein>
<dbReference type="Proteomes" id="UP000050794">
    <property type="component" value="Unassembled WGS sequence"/>
</dbReference>
<dbReference type="EMBL" id="UYWY01020854">
    <property type="protein sequence ID" value="VDM42747.1"/>
    <property type="molecule type" value="Genomic_DNA"/>
</dbReference>
<sequence>MSAAARGEYGCHQEETCTLSPCLQLHRQDVPRLQTRWSQEGILLLQEIHQGEEAKSEEQTQNDKQRRLYCNRRRAAQSDLVKGPGQWRRNSNAPRHWSRRHPAERQRLDQGQSSEVAATARQLKSADNKEIRVTGYFEYNFDTGGHKGRRNCHVADTQSLLGLDWIAENQPLF</sequence>
<evidence type="ECO:0000313" key="2">
    <source>
        <dbReference type="EMBL" id="VDM42747.1"/>
    </source>
</evidence>
<name>A0A183USF6_TOXCA</name>
<evidence type="ECO:0000313" key="4">
    <source>
        <dbReference type="WBParaSite" id="TCNE_0001142601-mRNA-1"/>
    </source>
</evidence>
<reference evidence="2 3" key="2">
    <citation type="submission" date="2018-11" db="EMBL/GenBank/DDBJ databases">
        <authorList>
            <consortium name="Pathogen Informatics"/>
        </authorList>
    </citation>
    <scope>NUCLEOTIDE SEQUENCE [LARGE SCALE GENOMIC DNA]</scope>
</reference>
<evidence type="ECO:0000313" key="3">
    <source>
        <dbReference type="Proteomes" id="UP000050794"/>
    </source>
</evidence>
<dbReference type="AlphaFoldDB" id="A0A183USF6"/>
<accession>A0A183USF6</accession>
<dbReference type="WBParaSite" id="TCNE_0001142601-mRNA-1">
    <property type="protein sequence ID" value="TCNE_0001142601-mRNA-1"/>
    <property type="gene ID" value="TCNE_0001142601"/>
</dbReference>
<reference evidence="4" key="1">
    <citation type="submission" date="2016-06" db="UniProtKB">
        <authorList>
            <consortium name="WormBaseParasite"/>
        </authorList>
    </citation>
    <scope>IDENTIFICATION</scope>
</reference>
<organism evidence="3 4">
    <name type="scientific">Toxocara canis</name>
    <name type="common">Canine roundworm</name>
    <dbReference type="NCBI Taxonomy" id="6265"/>
    <lineage>
        <taxon>Eukaryota</taxon>
        <taxon>Metazoa</taxon>
        <taxon>Ecdysozoa</taxon>
        <taxon>Nematoda</taxon>
        <taxon>Chromadorea</taxon>
        <taxon>Rhabditida</taxon>
        <taxon>Spirurina</taxon>
        <taxon>Ascaridomorpha</taxon>
        <taxon>Ascaridoidea</taxon>
        <taxon>Toxocaridae</taxon>
        <taxon>Toxocara</taxon>
    </lineage>
</organism>